<dbReference type="OrthoDB" id="826945at2"/>
<dbReference type="STRING" id="237018.SAMN04489723_11254"/>
<reference evidence="2 3" key="1">
    <citation type="submission" date="2016-10" db="EMBL/GenBank/DDBJ databases">
        <authorList>
            <person name="de Groot N.N."/>
        </authorList>
    </citation>
    <scope>NUCLEOTIDE SEQUENCE [LARGE SCALE GENOMIC DNA]</scope>
    <source>
        <strain evidence="2 3">DSM 23399</strain>
    </source>
</reference>
<proteinExistence type="predicted"/>
<sequence length="97" mass="10808">MKDPDITILSQIQKAHSIGSVVTLISFALNVFASRIKELEFLIIPLIIIVSLTIIASAYFLFQSVKHKEGIEKPVKNNTAFIFRIGINLVLLALMLL</sequence>
<dbReference type="RefSeq" id="WP_092898965.1">
    <property type="nucleotide sequence ID" value="NZ_FOKK01000012.1"/>
</dbReference>
<organism evidence="2 3">
    <name type="scientific">Algoriphagus aquimarinus</name>
    <dbReference type="NCBI Taxonomy" id="237018"/>
    <lineage>
        <taxon>Bacteria</taxon>
        <taxon>Pseudomonadati</taxon>
        <taxon>Bacteroidota</taxon>
        <taxon>Cytophagia</taxon>
        <taxon>Cytophagales</taxon>
        <taxon>Cyclobacteriaceae</taxon>
        <taxon>Algoriphagus</taxon>
    </lineage>
</organism>
<protein>
    <submittedName>
        <fullName evidence="2">Uncharacterized protein</fullName>
    </submittedName>
</protein>
<feature type="transmembrane region" description="Helical" evidence="1">
    <location>
        <begin position="39"/>
        <end position="60"/>
    </location>
</feature>
<keyword evidence="1" id="KW-0812">Transmembrane</keyword>
<dbReference type="AlphaFoldDB" id="A0A1I1BAW0"/>
<evidence type="ECO:0000313" key="3">
    <source>
        <dbReference type="Proteomes" id="UP000198790"/>
    </source>
</evidence>
<accession>A0A1I1BAW0</accession>
<keyword evidence="3" id="KW-1185">Reference proteome</keyword>
<gene>
    <name evidence="2" type="ORF">SAMN04489723_11254</name>
</gene>
<keyword evidence="1" id="KW-1133">Transmembrane helix</keyword>
<evidence type="ECO:0000313" key="2">
    <source>
        <dbReference type="EMBL" id="SFB47494.1"/>
    </source>
</evidence>
<dbReference type="EMBL" id="FOKK01000012">
    <property type="protein sequence ID" value="SFB47494.1"/>
    <property type="molecule type" value="Genomic_DNA"/>
</dbReference>
<evidence type="ECO:0000256" key="1">
    <source>
        <dbReference type="SAM" id="Phobius"/>
    </source>
</evidence>
<dbReference type="Proteomes" id="UP000198790">
    <property type="component" value="Unassembled WGS sequence"/>
</dbReference>
<keyword evidence="1" id="KW-0472">Membrane</keyword>
<feature type="transmembrane region" description="Helical" evidence="1">
    <location>
        <begin position="80"/>
        <end position="96"/>
    </location>
</feature>
<name>A0A1I1BAW0_9BACT</name>
<feature type="transmembrane region" description="Helical" evidence="1">
    <location>
        <begin position="15"/>
        <end position="32"/>
    </location>
</feature>